<reference evidence="3" key="1">
    <citation type="journal article" date="2019" name="Int. J. Syst. Evol. Microbiol.">
        <title>The Global Catalogue of Microorganisms (GCM) 10K type strain sequencing project: providing services to taxonomists for standard genome sequencing and annotation.</title>
        <authorList>
            <consortium name="The Broad Institute Genomics Platform"/>
            <consortium name="The Broad Institute Genome Sequencing Center for Infectious Disease"/>
            <person name="Wu L."/>
            <person name="Ma J."/>
        </authorList>
    </citation>
    <scope>NUCLEOTIDE SEQUENCE [LARGE SCALE GENOMIC DNA]</scope>
    <source>
        <strain evidence="3">KACC 12602</strain>
    </source>
</reference>
<evidence type="ECO:0000313" key="2">
    <source>
        <dbReference type="EMBL" id="MFC5272273.1"/>
    </source>
</evidence>
<evidence type="ECO:0000256" key="1">
    <source>
        <dbReference type="SAM" id="Phobius"/>
    </source>
</evidence>
<dbReference type="Proteomes" id="UP001596161">
    <property type="component" value="Unassembled WGS sequence"/>
</dbReference>
<keyword evidence="1" id="KW-0472">Membrane</keyword>
<feature type="transmembrane region" description="Helical" evidence="1">
    <location>
        <begin position="153"/>
        <end position="171"/>
    </location>
</feature>
<accession>A0ABW0ED05</accession>
<organism evidence="2 3">
    <name type="scientific">Adhaeribacter terreus</name>
    <dbReference type="NCBI Taxonomy" id="529703"/>
    <lineage>
        <taxon>Bacteria</taxon>
        <taxon>Pseudomonadati</taxon>
        <taxon>Bacteroidota</taxon>
        <taxon>Cytophagia</taxon>
        <taxon>Cytophagales</taxon>
        <taxon>Hymenobacteraceae</taxon>
        <taxon>Adhaeribacter</taxon>
    </lineage>
</organism>
<name>A0ABW0ED05_9BACT</name>
<sequence>MSLGAIFPTVFGIAFLFLQPYFTEVETSEIPLWLKVTYTLFVAVLVPVYWKKWGVANFLWFSDVALFVMLAAVWLESSLLASMMGVAVLIPEIVWNVSYFVRLLTGIRILSLTDYMFDSSKSLFLRALSLFHVILPPLIIWMIWKTGFHENAFWYQVLFGWTVLLITYLFTDPAENINMVFGSGAKPQTKLNPKLYLLFVLLGFTLGIYLPAYLILRLIF</sequence>
<keyword evidence="1" id="KW-0812">Transmembrane</keyword>
<proteinExistence type="predicted"/>
<gene>
    <name evidence="2" type="ORF">ACFPIB_16785</name>
</gene>
<dbReference type="EMBL" id="JBHSKT010000014">
    <property type="protein sequence ID" value="MFC5272273.1"/>
    <property type="molecule type" value="Genomic_DNA"/>
</dbReference>
<evidence type="ECO:0000313" key="3">
    <source>
        <dbReference type="Proteomes" id="UP001596161"/>
    </source>
</evidence>
<feature type="transmembrane region" description="Helical" evidence="1">
    <location>
        <begin position="57"/>
        <end position="75"/>
    </location>
</feature>
<keyword evidence="3" id="KW-1185">Reference proteome</keyword>
<feature type="transmembrane region" description="Helical" evidence="1">
    <location>
        <begin position="32"/>
        <end position="50"/>
    </location>
</feature>
<feature type="transmembrane region" description="Helical" evidence="1">
    <location>
        <begin position="123"/>
        <end position="141"/>
    </location>
</feature>
<feature type="transmembrane region" description="Helical" evidence="1">
    <location>
        <begin position="195"/>
        <end position="216"/>
    </location>
</feature>
<keyword evidence="1" id="KW-1133">Transmembrane helix</keyword>
<protein>
    <submittedName>
        <fullName evidence="2">Membrane-associated protein</fullName>
    </submittedName>
</protein>
<dbReference type="RefSeq" id="WP_378018633.1">
    <property type="nucleotide sequence ID" value="NZ_JBHSKT010000014.1"/>
</dbReference>
<feature type="transmembrane region" description="Helical" evidence="1">
    <location>
        <begin position="81"/>
        <end position="102"/>
    </location>
</feature>
<comment type="caution">
    <text evidence="2">The sequence shown here is derived from an EMBL/GenBank/DDBJ whole genome shotgun (WGS) entry which is preliminary data.</text>
</comment>